<comment type="caution">
    <text evidence="1">The sequence shown here is derived from an EMBL/GenBank/DDBJ whole genome shotgun (WGS) entry which is preliminary data.</text>
</comment>
<protein>
    <submittedName>
        <fullName evidence="1">Uncharacterized protein</fullName>
    </submittedName>
</protein>
<proteinExistence type="predicted"/>
<gene>
    <name evidence="1" type="ORF">GCM10022407_06620</name>
</gene>
<organism evidence="1 2">
    <name type="scientific">Hymenobacter antarcticus</name>
    <dbReference type="NCBI Taxonomy" id="486270"/>
    <lineage>
        <taxon>Bacteria</taxon>
        <taxon>Pseudomonadati</taxon>
        <taxon>Bacteroidota</taxon>
        <taxon>Cytophagia</taxon>
        <taxon>Cytophagales</taxon>
        <taxon>Hymenobacteraceae</taxon>
        <taxon>Hymenobacter</taxon>
    </lineage>
</organism>
<dbReference type="EMBL" id="BAABDI010000003">
    <property type="protein sequence ID" value="GAA3962518.1"/>
    <property type="molecule type" value="Genomic_DNA"/>
</dbReference>
<keyword evidence="2" id="KW-1185">Reference proteome</keyword>
<name>A0ABP7PD53_9BACT</name>
<dbReference type="Proteomes" id="UP001501556">
    <property type="component" value="Unassembled WGS sequence"/>
</dbReference>
<sequence length="80" mass="9258">MLLKSDAIEYRPDLHILFMRWLRPTILVELQESYDAALVLARQHQGGNWLLDARRTDPIETEETIWLADSFFPVASNSTA</sequence>
<reference evidence="2" key="1">
    <citation type="journal article" date="2019" name="Int. J. Syst. Evol. Microbiol.">
        <title>The Global Catalogue of Microorganisms (GCM) 10K type strain sequencing project: providing services to taxonomists for standard genome sequencing and annotation.</title>
        <authorList>
            <consortium name="The Broad Institute Genomics Platform"/>
            <consortium name="The Broad Institute Genome Sequencing Center for Infectious Disease"/>
            <person name="Wu L."/>
            <person name="Ma J."/>
        </authorList>
    </citation>
    <scope>NUCLEOTIDE SEQUENCE [LARGE SCALE GENOMIC DNA]</scope>
    <source>
        <strain evidence="2">JCM 17217</strain>
    </source>
</reference>
<dbReference type="RefSeq" id="WP_345120979.1">
    <property type="nucleotide sequence ID" value="NZ_BAABDI010000003.1"/>
</dbReference>
<evidence type="ECO:0000313" key="1">
    <source>
        <dbReference type="EMBL" id="GAA3962518.1"/>
    </source>
</evidence>
<accession>A0ABP7PD53</accession>
<evidence type="ECO:0000313" key="2">
    <source>
        <dbReference type="Proteomes" id="UP001501556"/>
    </source>
</evidence>